<dbReference type="PANTHER" id="PTHR19136">
    <property type="entry name" value="MOLYBDENUM COFACTOR GUANYLYLTRANSFERASE"/>
    <property type="match status" value="1"/>
</dbReference>
<dbReference type="Pfam" id="PF12804">
    <property type="entry name" value="NTP_transf_3"/>
    <property type="match status" value="1"/>
</dbReference>
<dbReference type="Proteomes" id="UP000007812">
    <property type="component" value="Chromosome"/>
</dbReference>
<dbReference type="InterPro" id="IPR013482">
    <property type="entry name" value="Molybde_CF_guanTrfase"/>
</dbReference>
<evidence type="ECO:0000256" key="7">
    <source>
        <dbReference type="ARBA" id="ARBA00023150"/>
    </source>
</evidence>
<keyword evidence="4" id="KW-0547">Nucleotide-binding</keyword>
<protein>
    <submittedName>
        <fullName evidence="9">Molybdopterin-guanine dinucleotide biosynthesis protein A-like protein</fullName>
    </submittedName>
</protein>
<reference evidence="9 10" key="1">
    <citation type="journal article" date="2011" name="J. Bacteriol.">
        <title>Complete genome sequence of Metallosphaera cuprina, a metal sulfide-oxidizing archaeon from a hot spring.</title>
        <authorList>
            <person name="Liu L.J."/>
            <person name="You X.Y."/>
            <person name="Zheng H."/>
            <person name="Wang S."/>
            <person name="Jiang C.Y."/>
            <person name="Liu S.J."/>
        </authorList>
    </citation>
    <scope>NUCLEOTIDE SEQUENCE [LARGE SCALE GENOMIC DNA]</scope>
    <source>
        <strain evidence="9 10">Ar-4</strain>
    </source>
</reference>
<dbReference type="EMBL" id="CP002656">
    <property type="protein sequence ID" value="AEB94372.1"/>
    <property type="molecule type" value="Genomic_DNA"/>
</dbReference>
<proteinExistence type="predicted"/>
<keyword evidence="7" id="KW-0501">Molybdenum cofactor biosynthesis</keyword>
<dbReference type="GO" id="GO:0005525">
    <property type="term" value="F:GTP binding"/>
    <property type="evidence" value="ECO:0007669"/>
    <property type="project" value="UniProtKB-KW"/>
</dbReference>
<dbReference type="InterPro" id="IPR025877">
    <property type="entry name" value="MobA-like_NTP_Trfase"/>
</dbReference>
<evidence type="ECO:0000256" key="3">
    <source>
        <dbReference type="ARBA" id="ARBA00022723"/>
    </source>
</evidence>
<evidence type="ECO:0000256" key="4">
    <source>
        <dbReference type="ARBA" id="ARBA00022741"/>
    </source>
</evidence>
<dbReference type="Gene3D" id="3.90.550.10">
    <property type="entry name" value="Spore Coat Polysaccharide Biosynthesis Protein SpsA, Chain A"/>
    <property type="match status" value="1"/>
</dbReference>
<evidence type="ECO:0000256" key="6">
    <source>
        <dbReference type="ARBA" id="ARBA00023134"/>
    </source>
</evidence>
<dbReference type="KEGG" id="mcn:Mcup_0264"/>
<gene>
    <name evidence="9" type="ordered locus">Mcup_0264</name>
</gene>
<name>F4FZ63_METCR</name>
<dbReference type="GO" id="GO:0016779">
    <property type="term" value="F:nucleotidyltransferase activity"/>
    <property type="evidence" value="ECO:0007669"/>
    <property type="project" value="TreeGrafter"/>
</dbReference>
<keyword evidence="5" id="KW-0460">Magnesium</keyword>
<dbReference type="RefSeq" id="WP_013736870.1">
    <property type="nucleotide sequence ID" value="NC_015435.1"/>
</dbReference>
<dbReference type="HOGENOM" id="CLU_055597_2_1_2"/>
<keyword evidence="1" id="KW-0963">Cytoplasm</keyword>
<keyword evidence="6" id="KW-0342">GTP-binding</keyword>
<dbReference type="OrthoDB" id="28434at2157"/>
<evidence type="ECO:0000256" key="2">
    <source>
        <dbReference type="ARBA" id="ARBA00022679"/>
    </source>
</evidence>
<dbReference type="AlphaFoldDB" id="F4FZ63"/>
<dbReference type="GeneID" id="10492458"/>
<evidence type="ECO:0000256" key="5">
    <source>
        <dbReference type="ARBA" id="ARBA00022842"/>
    </source>
</evidence>
<sequence length="192" mass="21923">MCRDSFDVIILAGGRSSRFGTDKCEFEIDGKTMLRRISEKFESPIIVTDKPRPVEGIHVIDSHKSGPLKAIEMGLEYVKEKRVFVTGCDFPFLSPKLVQNLCSKPEEVATTMYDGKIQPLLSCYSTNFLRSSIRRSRSLREIVYKAPSVYIAGYMEVYMWDPSLLTLLNVNRVSDLRDVKKSYWQTSICSNT</sequence>
<evidence type="ECO:0000313" key="9">
    <source>
        <dbReference type="EMBL" id="AEB94372.1"/>
    </source>
</evidence>
<dbReference type="PATRIC" id="fig|1006006.8.peg.265"/>
<dbReference type="CDD" id="cd02503">
    <property type="entry name" value="MobA"/>
    <property type="match status" value="1"/>
</dbReference>
<evidence type="ECO:0000256" key="1">
    <source>
        <dbReference type="ARBA" id="ARBA00022490"/>
    </source>
</evidence>
<dbReference type="SUPFAM" id="SSF53448">
    <property type="entry name" value="Nucleotide-diphospho-sugar transferases"/>
    <property type="match status" value="1"/>
</dbReference>
<evidence type="ECO:0000259" key="8">
    <source>
        <dbReference type="Pfam" id="PF12804"/>
    </source>
</evidence>
<dbReference type="GO" id="GO:0046872">
    <property type="term" value="F:metal ion binding"/>
    <property type="evidence" value="ECO:0007669"/>
    <property type="project" value="UniProtKB-KW"/>
</dbReference>
<dbReference type="eggNOG" id="arCOG01872">
    <property type="taxonomic scope" value="Archaea"/>
</dbReference>
<accession>F4FZ63</accession>
<feature type="domain" description="MobA-like NTP transferase" evidence="8">
    <location>
        <begin position="8"/>
        <end position="133"/>
    </location>
</feature>
<dbReference type="GO" id="GO:0006777">
    <property type="term" value="P:Mo-molybdopterin cofactor biosynthetic process"/>
    <property type="evidence" value="ECO:0007669"/>
    <property type="project" value="UniProtKB-KW"/>
</dbReference>
<dbReference type="STRING" id="1006006.Mcup_0264"/>
<keyword evidence="2" id="KW-0808">Transferase</keyword>
<dbReference type="PANTHER" id="PTHR19136:SF81">
    <property type="entry name" value="MOLYBDENUM COFACTOR GUANYLYLTRANSFERASE"/>
    <property type="match status" value="1"/>
</dbReference>
<dbReference type="InterPro" id="IPR029044">
    <property type="entry name" value="Nucleotide-diphossugar_trans"/>
</dbReference>
<evidence type="ECO:0000313" key="10">
    <source>
        <dbReference type="Proteomes" id="UP000007812"/>
    </source>
</evidence>
<keyword evidence="10" id="KW-1185">Reference proteome</keyword>
<keyword evidence="3" id="KW-0479">Metal-binding</keyword>
<organism evidence="9 10">
    <name type="scientific">Metallosphaera cuprina (strain Ar-4)</name>
    <dbReference type="NCBI Taxonomy" id="1006006"/>
    <lineage>
        <taxon>Archaea</taxon>
        <taxon>Thermoproteota</taxon>
        <taxon>Thermoprotei</taxon>
        <taxon>Sulfolobales</taxon>
        <taxon>Sulfolobaceae</taxon>
        <taxon>Metallosphaera</taxon>
    </lineage>
</organism>